<dbReference type="GO" id="GO:0006355">
    <property type="term" value="P:regulation of DNA-templated transcription"/>
    <property type="evidence" value="ECO:0007669"/>
    <property type="project" value="TreeGrafter"/>
</dbReference>
<dbReference type="CDD" id="cd15550">
    <property type="entry name" value="PHD_MLL5"/>
    <property type="match status" value="1"/>
</dbReference>
<dbReference type="InterPro" id="IPR046341">
    <property type="entry name" value="SET_dom_sf"/>
</dbReference>
<keyword evidence="8" id="KW-1185">Reference proteome</keyword>
<gene>
    <name evidence="7" type="ORF">WICPIJ_007878</name>
</gene>
<evidence type="ECO:0000256" key="2">
    <source>
        <dbReference type="ARBA" id="ARBA00022771"/>
    </source>
</evidence>
<feature type="compositionally biased region" description="Low complexity" evidence="5">
    <location>
        <begin position="65"/>
        <end position="76"/>
    </location>
</feature>
<keyword evidence="4" id="KW-0156">Chromatin regulator</keyword>
<dbReference type="AlphaFoldDB" id="A0A9P8TIU8"/>
<dbReference type="PANTHER" id="PTHR46462">
    <property type="entry name" value="UPSET, ISOFORM A"/>
    <property type="match status" value="1"/>
</dbReference>
<evidence type="ECO:0000313" key="8">
    <source>
        <dbReference type="Proteomes" id="UP000774326"/>
    </source>
</evidence>
<feature type="region of interest" description="Disordered" evidence="5">
    <location>
        <begin position="65"/>
        <end position="94"/>
    </location>
</feature>
<comment type="caution">
    <text evidence="7">The sequence shown here is derived from an EMBL/GenBank/DDBJ whole genome shotgun (WGS) entry which is preliminary data.</text>
</comment>
<keyword evidence="1" id="KW-0479">Metal-binding</keyword>
<sequence length="765" mass="84196">MVDNTDINSTSQDPSTLPTRSSSILEDASTLLMFHNSAVNASAPVLVPVPAPAPLPAPINEVSASMLPSSTSSSAPLNPPESPPISRQPNLSSPGPAIAALASFSNENQGYSTKGMIAADALAAAIEVSAQRLSQPAQRSVPVQGGFEIESRVDSNVTVEEGTGSADETRAEGGDDHDDADAADDDVPVKESEKGPKDPPQSRTTQTSKESTGKPTREKKPRKPINEPSNPQAEAALSLQFSKNPSEYKVDPDSGIISCICEVEEDDGYTIQCDKCFRWQHIYCMGIGSIDDAPDDFMCNACQPRPLNAKKARAHQLQRLSSARKRKERRGKNPEEDEEEAEATENGNERSKEEDSKTKESKPPRNSKPLNPYGKNLEEADIKVLPPRDQYKTTYNHLTDYEYSDPKVLAYIKRAMGIPANGATISKSQLELTNFPSIKVKTYTDASNKKFNGITKTALFTDDLIPQNSLVGEYLGTVGFKNSYMHDSRNHYRIWGVEKPNVLFVPGTDIVIDARFSGNLTRFIRRSCHPNCELIVLKVGDKHKFMLNSLKPIKSGSELTVAWNWDNHHPIKYIINGQPFDATNDADKPTLVLSVESILNFVECACSSAAECYLSKVKKASSIMYRANRKGTPSKLIKKERVYTPIEERLDKERQINLADSLEVVKSFDEEADSKSETAAVLAAEINIKPFVYGYLSKKRRHLDVIDANEIPTLKDYLPIPFEVEKKPDLKTAGEIAEGSAAPVTNKPKKLSFADYYKKKKTGPV</sequence>
<feature type="compositionally biased region" description="Basic residues" evidence="5">
    <location>
        <begin position="310"/>
        <end position="330"/>
    </location>
</feature>
<dbReference type="SUPFAM" id="SSF82199">
    <property type="entry name" value="SET domain"/>
    <property type="match status" value="1"/>
</dbReference>
<evidence type="ECO:0000256" key="4">
    <source>
        <dbReference type="ARBA" id="ARBA00022853"/>
    </source>
</evidence>
<dbReference type="PROSITE" id="PS50280">
    <property type="entry name" value="SET"/>
    <property type="match status" value="1"/>
</dbReference>
<feature type="region of interest" description="Disordered" evidence="5">
    <location>
        <begin position="132"/>
        <end position="233"/>
    </location>
</feature>
<evidence type="ECO:0000256" key="1">
    <source>
        <dbReference type="ARBA" id="ARBA00022723"/>
    </source>
</evidence>
<reference evidence="7" key="2">
    <citation type="submission" date="2021-01" db="EMBL/GenBank/DDBJ databases">
        <authorList>
            <person name="Schikora-Tamarit M.A."/>
        </authorList>
    </citation>
    <scope>NUCLEOTIDE SEQUENCE</scope>
    <source>
        <strain evidence="7">CBS2887</strain>
    </source>
</reference>
<accession>A0A9P8TIU8</accession>
<dbReference type="SUPFAM" id="SSF57903">
    <property type="entry name" value="FYVE/PHD zinc finger"/>
    <property type="match status" value="1"/>
</dbReference>
<feature type="region of interest" description="Disordered" evidence="5">
    <location>
        <begin position="1"/>
        <end position="21"/>
    </location>
</feature>
<evidence type="ECO:0000259" key="6">
    <source>
        <dbReference type="PROSITE" id="PS50280"/>
    </source>
</evidence>
<evidence type="ECO:0000256" key="3">
    <source>
        <dbReference type="ARBA" id="ARBA00022833"/>
    </source>
</evidence>
<feature type="compositionally biased region" description="Basic and acidic residues" evidence="5">
    <location>
        <begin position="347"/>
        <end position="363"/>
    </location>
</feature>
<feature type="region of interest" description="Disordered" evidence="5">
    <location>
        <begin position="310"/>
        <end position="379"/>
    </location>
</feature>
<dbReference type="SMART" id="SM00249">
    <property type="entry name" value="PHD"/>
    <property type="match status" value="1"/>
</dbReference>
<dbReference type="GO" id="GO:0008270">
    <property type="term" value="F:zinc ion binding"/>
    <property type="evidence" value="ECO:0007669"/>
    <property type="project" value="UniProtKB-KW"/>
</dbReference>
<dbReference type="EMBL" id="JAEUBG010004553">
    <property type="protein sequence ID" value="KAH3681183.1"/>
    <property type="molecule type" value="Genomic_DNA"/>
</dbReference>
<dbReference type="InterPro" id="IPR013083">
    <property type="entry name" value="Znf_RING/FYVE/PHD"/>
</dbReference>
<dbReference type="OrthoDB" id="20872at2759"/>
<name>A0A9P8TIU8_WICPI</name>
<dbReference type="InterPro" id="IPR001214">
    <property type="entry name" value="SET_dom"/>
</dbReference>
<dbReference type="PROSITE" id="PS01359">
    <property type="entry name" value="ZF_PHD_1"/>
    <property type="match status" value="1"/>
</dbReference>
<dbReference type="InterPro" id="IPR011011">
    <property type="entry name" value="Znf_FYVE_PHD"/>
</dbReference>
<dbReference type="InterPro" id="IPR001965">
    <property type="entry name" value="Znf_PHD"/>
</dbReference>
<feature type="compositionally biased region" description="Acidic residues" evidence="5">
    <location>
        <begin position="175"/>
        <end position="186"/>
    </location>
</feature>
<keyword evidence="2" id="KW-0863">Zinc-finger</keyword>
<protein>
    <recommendedName>
        <fullName evidence="6">SET domain-containing protein</fullName>
    </recommendedName>
</protein>
<dbReference type="Gene3D" id="3.30.40.10">
    <property type="entry name" value="Zinc/RING finger domain, C3HC4 (zinc finger)"/>
    <property type="match status" value="1"/>
</dbReference>
<dbReference type="Pfam" id="PF20826">
    <property type="entry name" value="PHD_5"/>
    <property type="match status" value="1"/>
</dbReference>
<dbReference type="PANTHER" id="PTHR46462:SF3">
    <property type="entry name" value="UPSET, ISOFORM A"/>
    <property type="match status" value="1"/>
</dbReference>
<feature type="compositionally biased region" description="Basic and acidic residues" evidence="5">
    <location>
        <begin position="187"/>
        <end position="197"/>
    </location>
</feature>
<dbReference type="Gene3D" id="2.170.270.10">
    <property type="entry name" value="SET domain"/>
    <property type="match status" value="1"/>
</dbReference>
<feature type="domain" description="SET" evidence="6">
    <location>
        <begin position="436"/>
        <end position="564"/>
    </location>
</feature>
<dbReference type="GO" id="GO:0034967">
    <property type="term" value="C:Set3 complex"/>
    <property type="evidence" value="ECO:0007669"/>
    <property type="project" value="TreeGrafter"/>
</dbReference>
<keyword evidence="3" id="KW-0862">Zinc</keyword>
<dbReference type="GO" id="GO:0070210">
    <property type="term" value="C:Rpd3L-Expanded complex"/>
    <property type="evidence" value="ECO:0007669"/>
    <property type="project" value="TreeGrafter"/>
</dbReference>
<organism evidence="7 8">
    <name type="scientific">Wickerhamomyces pijperi</name>
    <name type="common">Yeast</name>
    <name type="synonym">Pichia pijperi</name>
    <dbReference type="NCBI Taxonomy" id="599730"/>
    <lineage>
        <taxon>Eukaryota</taxon>
        <taxon>Fungi</taxon>
        <taxon>Dikarya</taxon>
        <taxon>Ascomycota</taxon>
        <taxon>Saccharomycotina</taxon>
        <taxon>Saccharomycetes</taxon>
        <taxon>Phaffomycetales</taxon>
        <taxon>Wickerhamomycetaceae</taxon>
        <taxon>Wickerhamomyces</taxon>
    </lineage>
</organism>
<proteinExistence type="predicted"/>
<dbReference type="Proteomes" id="UP000774326">
    <property type="component" value="Unassembled WGS sequence"/>
</dbReference>
<evidence type="ECO:0000313" key="7">
    <source>
        <dbReference type="EMBL" id="KAH3681183.1"/>
    </source>
</evidence>
<evidence type="ECO:0000256" key="5">
    <source>
        <dbReference type="SAM" id="MobiDB-lite"/>
    </source>
</evidence>
<reference evidence="7" key="1">
    <citation type="journal article" date="2021" name="Open Biol.">
        <title>Shared evolutionary footprints suggest mitochondrial oxidative damage underlies multiple complex I losses in fungi.</title>
        <authorList>
            <person name="Schikora-Tamarit M.A."/>
            <person name="Marcet-Houben M."/>
            <person name="Nosek J."/>
            <person name="Gabaldon T."/>
        </authorList>
    </citation>
    <scope>NUCLEOTIDE SEQUENCE</scope>
    <source>
        <strain evidence="7">CBS2887</strain>
    </source>
</reference>
<dbReference type="InterPro" id="IPR019786">
    <property type="entry name" value="Zinc_finger_PHD-type_CS"/>
</dbReference>
<dbReference type="GO" id="GO:0006325">
    <property type="term" value="P:chromatin organization"/>
    <property type="evidence" value="ECO:0007669"/>
    <property type="project" value="UniProtKB-KW"/>
</dbReference>
<dbReference type="SMART" id="SM00317">
    <property type="entry name" value="SET"/>
    <property type="match status" value="1"/>
</dbReference>
<feature type="compositionally biased region" description="Polar residues" evidence="5">
    <location>
        <begin position="201"/>
        <end position="210"/>
    </location>
</feature>
<dbReference type="Pfam" id="PF00856">
    <property type="entry name" value="SET"/>
    <property type="match status" value="1"/>
</dbReference>